<evidence type="ECO:0000313" key="1">
    <source>
        <dbReference type="EMBL" id="EFL31937.1"/>
    </source>
</evidence>
<dbReference type="EMBL" id="GG657757">
    <property type="protein sequence ID" value="EFL31937.1"/>
    <property type="molecule type" value="Genomic_DNA"/>
</dbReference>
<dbReference type="eggNOG" id="ENOG5031REX">
    <property type="taxonomic scope" value="Bacteria"/>
</dbReference>
<protein>
    <submittedName>
        <fullName evidence="1">Predicted protein</fullName>
    </submittedName>
</protein>
<proteinExistence type="predicted"/>
<dbReference type="STRING" id="591159.SSQG_02455"/>
<dbReference type="Proteomes" id="UP000004184">
    <property type="component" value="Unassembled WGS sequence"/>
</dbReference>
<organism evidence="1 2">
    <name type="scientific">Streptomyces viridochromogenes (strain DSM 40736 / JCM 4977 / BCRC 1201 / Tue 494)</name>
    <dbReference type="NCBI Taxonomy" id="591159"/>
    <lineage>
        <taxon>Bacteria</taxon>
        <taxon>Bacillati</taxon>
        <taxon>Actinomycetota</taxon>
        <taxon>Actinomycetes</taxon>
        <taxon>Kitasatosporales</taxon>
        <taxon>Streptomycetaceae</taxon>
        <taxon>Streptomyces</taxon>
    </lineage>
</organism>
<keyword evidence="2" id="KW-1185">Reference proteome</keyword>
<dbReference type="RefSeq" id="WP_003990049.1">
    <property type="nucleotide sequence ID" value="NZ_GG657757.1"/>
</dbReference>
<dbReference type="AlphaFoldDB" id="D9X6P8"/>
<evidence type="ECO:0000313" key="2">
    <source>
        <dbReference type="Proteomes" id="UP000004184"/>
    </source>
</evidence>
<sequence>MTSRKTTMDPPAELPQLAELPLDTATMRAAADRLLAEDAELPSQDELETLTLRLRGHLMLTIPEVEGLARQLPEEVQPRVSALAGVGEARTRLDLEPGSNLPAGVVHAQRLARSVLALCRHYENLTQTVAYVRMLEHGASCPDCRNMDENGEPTPPCPIMVALYEAYRQASRGPAAEPR</sequence>
<dbReference type="HOGENOM" id="CLU_1554477_0_0_11"/>
<accession>D9X6P8</accession>
<gene>
    <name evidence="1" type="ORF">SSQG_02455</name>
</gene>
<reference evidence="2" key="1">
    <citation type="submission" date="2009-02" db="EMBL/GenBank/DDBJ databases">
        <title>Annotation of Streptomyces viridochromogenes strain DSM 40736.</title>
        <authorList>
            <consortium name="The Broad Institute Genome Sequencing Platform"/>
            <consortium name="Broad Institute Microbial Sequencing Center"/>
            <person name="Fischbach M."/>
            <person name="Godfrey P."/>
            <person name="Ward D."/>
            <person name="Young S."/>
            <person name="Zeng Q."/>
            <person name="Koehrsen M."/>
            <person name="Alvarado L."/>
            <person name="Berlin A.M."/>
            <person name="Bochicchio J."/>
            <person name="Borenstein D."/>
            <person name="Chapman S.B."/>
            <person name="Chen Z."/>
            <person name="Engels R."/>
            <person name="Freedman E."/>
            <person name="Gellesch M."/>
            <person name="Goldberg J."/>
            <person name="Griggs A."/>
            <person name="Gujja S."/>
            <person name="Heilman E.R."/>
            <person name="Heiman D.I."/>
            <person name="Hepburn T.A."/>
            <person name="Howarth C."/>
            <person name="Jen D."/>
            <person name="Larson L."/>
            <person name="Lewis B."/>
            <person name="Mehta T."/>
            <person name="Park D."/>
            <person name="Pearson M."/>
            <person name="Richards J."/>
            <person name="Roberts A."/>
            <person name="Saif S."/>
            <person name="Shea T.D."/>
            <person name="Shenoy N."/>
            <person name="Sisk P."/>
            <person name="Stolte C."/>
            <person name="Sykes S.N."/>
            <person name="Thomson T."/>
            <person name="Walk T."/>
            <person name="White J."/>
            <person name="Yandava C."/>
            <person name="Straight P."/>
            <person name="Clardy J."/>
            <person name="Hung D."/>
            <person name="Kolter R."/>
            <person name="Mekalanos J."/>
            <person name="Walker S."/>
            <person name="Walsh C.T."/>
            <person name="Wieland-Brown L.C."/>
            <person name="Haas B."/>
            <person name="Nusbaum C."/>
            <person name="Birren B."/>
        </authorList>
    </citation>
    <scope>NUCLEOTIDE SEQUENCE [LARGE SCALE GENOMIC DNA]</scope>
    <source>
        <strain evidence="2">DSM 40736 / JCM 4977 / BCRC 1201 / Tue 494</strain>
    </source>
</reference>
<dbReference type="InterPro" id="IPR046300">
    <property type="entry name" value="DUF6415"/>
</dbReference>
<name>D9X6P8_STRVT</name>
<dbReference type="Pfam" id="PF19979">
    <property type="entry name" value="DUF6415"/>
    <property type="match status" value="1"/>
</dbReference>